<feature type="non-terminal residue" evidence="1">
    <location>
        <position position="1"/>
    </location>
</feature>
<accession>X0YM39</accession>
<evidence type="ECO:0008006" key="2">
    <source>
        <dbReference type="Google" id="ProtNLM"/>
    </source>
</evidence>
<proteinExistence type="predicted"/>
<name>X0YM39_9ZZZZ</name>
<reference evidence="1" key="1">
    <citation type="journal article" date="2014" name="Front. Microbiol.">
        <title>High frequency of phylogenetically diverse reductive dehalogenase-homologous genes in deep subseafloor sedimentary metagenomes.</title>
        <authorList>
            <person name="Kawai M."/>
            <person name="Futagami T."/>
            <person name="Toyoda A."/>
            <person name="Takaki Y."/>
            <person name="Nishi S."/>
            <person name="Hori S."/>
            <person name="Arai W."/>
            <person name="Tsubouchi T."/>
            <person name="Morono Y."/>
            <person name="Uchiyama I."/>
            <person name="Ito T."/>
            <person name="Fujiyama A."/>
            <person name="Inagaki F."/>
            <person name="Takami H."/>
        </authorList>
    </citation>
    <scope>NUCLEOTIDE SEQUENCE</scope>
    <source>
        <strain evidence="1">Expedition CK06-06</strain>
    </source>
</reference>
<evidence type="ECO:0000313" key="1">
    <source>
        <dbReference type="EMBL" id="GAG37786.1"/>
    </source>
</evidence>
<dbReference type="SUPFAM" id="SSF54523">
    <property type="entry name" value="Pili subunits"/>
    <property type="match status" value="1"/>
</dbReference>
<comment type="caution">
    <text evidence="1">The sequence shown here is derived from an EMBL/GenBank/DDBJ whole genome shotgun (WGS) entry which is preliminary data.</text>
</comment>
<dbReference type="InterPro" id="IPR045584">
    <property type="entry name" value="Pilin-like"/>
</dbReference>
<dbReference type="EMBL" id="BARS01048558">
    <property type="protein sequence ID" value="GAG37786.1"/>
    <property type="molecule type" value="Genomic_DNA"/>
</dbReference>
<protein>
    <recommendedName>
        <fullName evidence="2">Type II secretion system protein GspG C-terminal domain-containing protein</fullName>
    </recommendedName>
</protein>
<sequence>IDDQVWNEVYITPFMLKIQAPAHERISQIAWRIKTGRQALLTVLAIMRYEKEKGQYPASLDELVEAGYLKKLPMDPHSDGPLIYRRTNGGFLLYSFGMDLTDDGGKLGLGSQGTPRMWADNGDWVFWPVPKPQVKQ</sequence>
<dbReference type="AlphaFoldDB" id="X0YM39"/>
<organism evidence="1">
    <name type="scientific">marine sediment metagenome</name>
    <dbReference type="NCBI Taxonomy" id="412755"/>
    <lineage>
        <taxon>unclassified sequences</taxon>
        <taxon>metagenomes</taxon>
        <taxon>ecological metagenomes</taxon>
    </lineage>
</organism>
<dbReference type="Gene3D" id="3.30.700.10">
    <property type="entry name" value="Glycoprotein, Type 4 Pilin"/>
    <property type="match status" value="1"/>
</dbReference>
<gene>
    <name evidence="1" type="ORF">S01H1_72757</name>
</gene>